<proteinExistence type="predicted"/>
<sequence>MTRRFDILVPQHEPETPGLWCWRDDWHATGQSAFALLAKFQRLNALSCAGLADCFGRREGRRSVSGSMDLRDARQFDVRRLMDVLRLPLEDIACAFVMPSHLAHVIAVPTLRWCARCAREGVHLTVFQLRTCRSCPVHHTPLEECCPQCALEIPYRLRPDVFRAPFCCPSCGTPWIAPSRGLDDLRVDGAYRRLLSRWAAGQRRVLQGGPQTDPMDGVWSVRRPEERELSGYASCTMFPDATAGDDELLAGARSCYKAIRRWVMREYGGQHHVCIASATHHLRRRMDGRSTPPFCPVAQAVLRWRTKWEGFGVPEALLHPPLHGPLGIVVWLSRYAPIAPGEWSESTSRWLTLHLFAIACLDSFHTFLHEAQQARSHERIVWWPFPVHDFPQREVVAGGRDRPDDPAQFRLMSLQLKRGIRVLPSTTPGGLAHEEHHAGLLLAIGNAGDGPVSSLSPRPPEHVNQPTAPGYSVSAVLPRYDACPVFTPANTVEGDPKSVVAV</sequence>
<protein>
    <recommendedName>
        <fullName evidence="3">TniQ protein</fullName>
    </recommendedName>
</protein>
<evidence type="ECO:0000313" key="1">
    <source>
        <dbReference type="EMBL" id="SDR62752.1"/>
    </source>
</evidence>
<name>A0A1H1KL16_9BURK</name>
<keyword evidence="2" id="KW-1185">Reference proteome</keyword>
<dbReference type="RefSeq" id="WP_143037377.1">
    <property type="nucleotide sequence ID" value="NZ_FNKX01000005.1"/>
</dbReference>
<organism evidence="1 2">
    <name type="scientific">Paraburkholderia tuberum</name>
    <dbReference type="NCBI Taxonomy" id="157910"/>
    <lineage>
        <taxon>Bacteria</taxon>
        <taxon>Pseudomonadati</taxon>
        <taxon>Pseudomonadota</taxon>
        <taxon>Betaproteobacteria</taxon>
        <taxon>Burkholderiales</taxon>
        <taxon>Burkholderiaceae</taxon>
        <taxon>Paraburkholderia</taxon>
    </lineage>
</organism>
<gene>
    <name evidence="1" type="ORF">SAMN05445850_8408</name>
</gene>
<evidence type="ECO:0008006" key="3">
    <source>
        <dbReference type="Google" id="ProtNLM"/>
    </source>
</evidence>
<dbReference type="EMBL" id="FNKX01000005">
    <property type="protein sequence ID" value="SDR62752.1"/>
    <property type="molecule type" value="Genomic_DNA"/>
</dbReference>
<dbReference type="STRING" id="157910.SAMN05445850_8408"/>
<reference evidence="2" key="1">
    <citation type="submission" date="2016-10" db="EMBL/GenBank/DDBJ databases">
        <authorList>
            <person name="Varghese N."/>
            <person name="Submissions S."/>
        </authorList>
    </citation>
    <scope>NUCLEOTIDE SEQUENCE [LARGE SCALE GENOMIC DNA]</scope>
    <source>
        <strain evidence="2">DUS833</strain>
    </source>
</reference>
<dbReference type="AlphaFoldDB" id="A0A1H1KL16"/>
<accession>A0A1H1KL16</accession>
<dbReference type="Proteomes" id="UP000199365">
    <property type="component" value="Unassembled WGS sequence"/>
</dbReference>
<evidence type="ECO:0000313" key="2">
    <source>
        <dbReference type="Proteomes" id="UP000199365"/>
    </source>
</evidence>